<dbReference type="RefSeq" id="WP_020953557.1">
    <property type="nucleotide sequence ID" value="NC_022084.1"/>
</dbReference>
<sequence length="81" mass="9270">MLKNNEVIYYPNYPFTIVFPLIQKDGKFKVVGYGERGKTALIIARPELLIVKVENETVTRSPPIKPFKWDGYGNPTRKVGD</sequence>
<name>S5ZTJ4_THELN</name>
<gene>
    <name evidence="1" type="ORF">OCC_13350</name>
</gene>
<dbReference type="AlphaFoldDB" id="S5ZTJ4"/>
<dbReference type="HOGENOM" id="CLU_2565927_0_0_2"/>
<proteinExistence type="predicted"/>
<dbReference type="KEGG" id="tlt:OCC_13350"/>
<reference evidence="1 2" key="1">
    <citation type="journal article" date="2012" name="J. Bacteriol.">
        <title>Genome sequence of the model hyperthermophilic archaeon Thermococcus litoralis NS-C.</title>
        <authorList>
            <person name="Gardner A.F."/>
            <person name="Kumar S."/>
            <person name="Perler F.B."/>
        </authorList>
    </citation>
    <scope>NUCLEOTIDE SEQUENCE [LARGE SCALE GENOMIC DNA]</scope>
    <source>
        <strain evidence="2">ATCC 51850 / DSM 5473 / JCM 8560 / NS-C</strain>
    </source>
</reference>
<dbReference type="PaxDb" id="523849-OCC_13350"/>
<dbReference type="Proteomes" id="UP000015502">
    <property type="component" value="Chromosome"/>
</dbReference>
<accession>S5ZTJ4</accession>
<dbReference type="GeneID" id="70721005"/>
<organism evidence="1 2">
    <name type="scientific">Thermococcus litoralis (strain ATCC 51850 / DSM 5473 / JCM 8560 / NS-C)</name>
    <dbReference type="NCBI Taxonomy" id="523849"/>
    <lineage>
        <taxon>Archaea</taxon>
        <taxon>Methanobacteriati</taxon>
        <taxon>Methanobacteriota</taxon>
        <taxon>Thermococci</taxon>
        <taxon>Thermococcales</taxon>
        <taxon>Thermococcaceae</taxon>
        <taxon>Thermococcus</taxon>
    </lineage>
</organism>
<dbReference type="STRING" id="523849.OCC_13350"/>
<dbReference type="EMBL" id="CP006670">
    <property type="protein sequence ID" value="AGT34169.1"/>
    <property type="molecule type" value="Genomic_DNA"/>
</dbReference>
<evidence type="ECO:0000313" key="1">
    <source>
        <dbReference type="EMBL" id="AGT34169.1"/>
    </source>
</evidence>
<keyword evidence="2" id="KW-1185">Reference proteome</keyword>
<protein>
    <submittedName>
        <fullName evidence="1">Uncharacterized protein</fullName>
    </submittedName>
</protein>
<evidence type="ECO:0000313" key="2">
    <source>
        <dbReference type="Proteomes" id="UP000015502"/>
    </source>
</evidence>